<keyword evidence="3" id="KW-0547">Nucleotide-binding</keyword>
<dbReference type="EMBL" id="KC859377">
    <property type="protein sequence ID" value="AGS09407.1"/>
    <property type="molecule type" value="mRNA"/>
</dbReference>
<evidence type="ECO:0000256" key="5">
    <source>
        <dbReference type="ARBA" id="ARBA00022840"/>
    </source>
</evidence>
<feature type="domain" description="Alpha-type protein kinase" evidence="6">
    <location>
        <begin position="13"/>
        <end position="225"/>
    </location>
</feature>
<protein>
    <submittedName>
        <fullName evidence="7">Alpha-type protein kinase</fullName>
    </submittedName>
</protein>
<dbReference type="SUPFAM" id="SSF56112">
    <property type="entry name" value="Protein kinase-like (PK-like)"/>
    <property type="match status" value="1"/>
</dbReference>
<accession>S5RFC5</accession>
<dbReference type="InterPro" id="IPR051852">
    <property type="entry name" value="Alpha-type_PK"/>
</dbReference>
<dbReference type="InterPro" id="IPR011009">
    <property type="entry name" value="Kinase-like_dom_sf"/>
</dbReference>
<dbReference type="PANTHER" id="PTHR45992:SF2">
    <property type="entry name" value="EUKARYOTIC ELONGATION FACTOR 2 KINASE"/>
    <property type="match status" value="1"/>
</dbReference>
<dbReference type="GO" id="GO:0004674">
    <property type="term" value="F:protein serine/threonine kinase activity"/>
    <property type="evidence" value="ECO:0007669"/>
    <property type="project" value="UniProtKB-KW"/>
</dbReference>
<dbReference type="CDD" id="cd16968">
    <property type="entry name" value="Alpha_kinase_MHCK_like"/>
    <property type="match status" value="1"/>
</dbReference>
<name>S5RFC5_EUGGR</name>
<dbReference type="PROSITE" id="PS51158">
    <property type="entry name" value="ALPHA_KINASE"/>
    <property type="match status" value="1"/>
</dbReference>
<dbReference type="GO" id="GO:1903013">
    <property type="term" value="P:response to differentiation-inducing factor 1"/>
    <property type="evidence" value="ECO:0007669"/>
    <property type="project" value="TreeGrafter"/>
</dbReference>
<dbReference type="AlphaFoldDB" id="S5RFC5"/>
<dbReference type="Gene3D" id="3.30.200.20">
    <property type="entry name" value="Phosphorylase Kinase, domain 1"/>
    <property type="match status" value="2"/>
</dbReference>
<dbReference type="PANTHER" id="PTHR45992">
    <property type="entry name" value="EUKARYOTIC ELONGATION FACTOR 2 KINASE-RELATED"/>
    <property type="match status" value="1"/>
</dbReference>
<sequence>MYPGGNETALKHMFNPASRTWTVATISVSIAPRAFQEGTMRYVYHLTDFSLPPGQQQCVAKLSKDPNEQKRTYFSEVEMQYKCKELAQKFNAYNLPKRIDFVDSWVVEFPNRPAPHGAGPFTVLVEPVLRGPYVKHSNNYGFVSPENRSTPQAFSHWTWVQSGGKILVCDIQGVNDLYTDPQIHSNAGHQNYLYGRGDMGMDGINHFFATHRCNGLCRSLGLPPHTGPQAMHPAFESTAVRLRPQTPIQDIYGRSYSSASTSPASSVGGISTASCGFADFGLPRVMSCPVVADVGMAFPQLPAMPMLFAI</sequence>
<dbReference type="SMART" id="SM00811">
    <property type="entry name" value="Alpha_kinase"/>
    <property type="match status" value="1"/>
</dbReference>
<dbReference type="GO" id="GO:0031037">
    <property type="term" value="P:myosin II filament disassembly"/>
    <property type="evidence" value="ECO:0007669"/>
    <property type="project" value="TreeGrafter"/>
</dbReference>
<keyword evidence="5" id="KW-0067">ATP-binding</keyword>
<dbReference type="Pfam" id="PF02816">
    <property type="entry name" value="Alpha_kinase"/>
    <property type="match status" value="1"/>
</dbReference>
<evidence type="ECO:0000256" key="3">
    <source>
        <dbReference type="ARBA" id="ARBA00022741"/>
    </source>
</evidence>
<keyword evidence="2" id="KW-0808">Transferase</keyword>
<keyword evidence="1" id="KW-0723">Serine/threonine-protein kinase</keyword>
<dbReference type="GO" id="GO:0005524">
    <property type="term" value="F:ATP binding"/>
    <property type="evidence" value="ECO:0007669"/>
    <property type="project" value="UniProtKB-KW"/>
</dbReference>
<evidence type="ECO:0000259" key="6">
    <source>
        <dbReference type="PROSITE" id="PS51158"/>
    </source>
</evidence>
<dbReference type="InterPro" id="IPR004166">
    <property type="entry name" value="a-kinase_dom"/>
</dbReference>
<dbReference type="Gene3D" id="3.20.200.10">
    <property type="entry name" value="MHCK/EF2 kinase"/>
    <property type="match status" value="1"/>
</dbReference>
<reference evidence="7" key="1">
    <citation type="submission" date="2013-04" db="EMBL/GenBank/DDBJ databases">
        <authorList>
            <person name="Lebert M."/>
            <person name="Daiker V."/>
            <person name="Richter P."/>
        </authorList>
    </citation>
    <scope>NUCLEOTIDE SEQUENCE</scope>
</reference>
<evidence type="ECO:0000256" key="4">
    <source>
        <dbReference type="ARBA" id="ARBA00022777"/>
    </source>
</evidence>
<evidence type="ECO:0000256" key="2">
    <source>
        <dbReference type="ARBA" id="ARBA00022679"/>
    </source>
</evidence>
<organism evidence="7">
    <name type="scientific">Euglena gracilis</name>
    <dbReference type="NCBI Taxonomy" id="3039"/>
    <lineage>
        <taxon>Eukaryota</taxon>
        <taxon>Discoba</taxon>
        <taxon>Euglenozoa</taxon>
        <taxon>Euglenida</taxon>
        <taxon>Spirocuta</taxon>
        <taxon>Euglenophyceae</taxon>
        <taxon>Euglenales</taxon>
        <taxon>Euglenaceae</taxon>
        <taxon>Euglena</taxon>
    </lineage>
</organism>
<proteinExistence type="evidence at transcript level"/>
<keyword evidence="4 7" id="KW-0418">Kinase</keyword>
<evidence type="ECO:0000313" key="7">
    <source>
        <dbReference type="EMBL" id="AGS09407.1"/>
    </source>
</evidence>
<evidence type="ECO:0000256" key="1">
    <source>
        <dbReference type="ARBA" id="ARBA00022527"/>
    </source>
</evidence>